<keyword evidence="3 7" id="KW-1133">Transmembrane helix</keyword>
<sequence length="122" mass="13123">MSQTLATTADAAQAVTGKSTVDITAFAGMFGGLLLVLLIIFVLAYLLKRLNLVSGTHSVIKTLAQTPVGPKERLVLAELDGQQYLLGVTAGQITLLDKLQQPVLVETNTFANRLKMARQTQR</sequence>
<evidence type="ECO:0000256" key="6">
    <source>
        <dbReference type="ARBA" id="ARBA00037937"/>
    </source>
</evidence>
<name>A0ABX8DG94_9GAMM</name>
<dbReference type="PANTHER" id="PTHR38766:SF1">
    <property type="entry name" value="FLAGELLAR PROTEIN FLIO"/>
    <property type="match status" value="1"/>
</dbReference>
<dbReference type="InterPro" id="IPR022781">
    <property type="entry name" value="Flagellar_biosynth_FliO"/>
</dbReference>
<protein>
    <recommendedName>
        <fullName evidence="7">Flagellar protein</fullName>
    </recommendedName>
</protein>
<keyword evidence="9" id="KW-1185">Reference proteome</keyword>
<organism evidence="8 9">
    <name type="scientific">Shewanella dokdonensis</name>
    <dbReference type="NCBI Taxonomy" id="712036"/>
    <lineage>
        <taxon>Bacteria</taxon>
        <taxon>Pseudomonadati</taxon>
        <taxon>Pseudomonadota</taxon>
        <taxon>Gammaproteobacteria</taxon>
        <taxon>Alteromonadales</taxon>
        <taxon>Shewanellaceae</taxon>
        <taxon>Shewanella</taxon>
    </lineage>
</organism>
<gene>
    <name evidence="8" type="primary">fliO</name>
    <name evidence="8" type="ORF">KHX94_03035</name>
</gene>
<dbReference type="EMBL" id="CP074572">
    <property type="protein sequence ID" value="QVK23700.1"/>
    <property type="molecule type" value="Genomic_DNA"/>
</dbReference>
<keyword evidence="4 7" id="KW-0472">Membrane</keyword>
<accession>A0ABX8DG94</accession>
<evidence type="ECO:0000313" key="8">
    <source>
        <dbReference type="EMBL" id="QVK23700.1"/>
    </source>
</evidence>
<evidence type="ECO:0000256" key="5">
    <source>
        <dbReference type="ARBA" id="ARBA00023143"/>
    </source>
</evidence>
<feature type="transmembrane region" description="Helical" evidence="7">
    <location>
        <begin position="23"/>
        <end position="47"/>
    </location>
</feature>
<evidence type="ECO:0000256" key="3">
    <source>
        <dbReference type="ARBA" id="ARBA00022989"/>
    </source>
</evidence>
<keyword evidence="5 7" id="KW-0975">Bacterial flagellum</keyword>
<evidence type="ECO:0000256" key="1">
    <source>
        <dbReference type="ARBA" id="ARBA00022475"/>
    </source>
</evidence>
<reference evidence="8 9" key="1">
    <citation type="journal article" date="2012" name="Int. J. Syst. Evol. Microbiol.">
        <title>Shewanella dokdonensis sp. nov., isolated from seawater.</title>
        <authorList>
            <person name="Sung H.R."/>
            <person name="Yoon J.H."/>
            <person name="Ghim S.Y."/>
        </authorList>
    </citation>
    <scope>NUCLEOTIDE SEQUENCE [LARGE SCALE GENOMIC DNA]</scope>
    <source>
        <strain evidence="8 9">DSM 23626</strain>
    </source>
</reference>
<proteinExistence type="inferred from homology"/>
<dbReference type="Proteomes" id="UP000676428">
    <property type="component" value="Chromosome"/>
</dbReference>
<evidence type="ECO:0000256" key="4">
    <source>
        <dbReference type="ARBA" id="ARBA00023136"/>
    </source>
</evidence>
<dbReference type="NCBIfam" id="TIGR03500">
    <property type="entry name" value="FliO_TIGR"/>
    <property type="match status" value="1"/>
</dbReference>
<keyword evidence="8" id="KW-0969">Cilium</keyword>
<dbReference type="PANTHER" id="PTHR38766">
    <property type="entry name" value="FLAGELLAR PROTEIN FLIO"/>
    <property type="match status" value="1"/>
</dbReference>
<keyword evidence="2 7" id="KW-0812">Transmembrane</keyword>
<evidence type="ECO:0000313" key="9">
    <source>
        <dbReference type="Proteomes" id="UP000676428"/>
    </source>
</evidence>
<evidence type="ECO:0000256" key="2">
    <source>
        <dbReference type="ARBA" id="ARBA00022692"/>
    </source>
</evidence>
<keyword evidence="8" id="KW-0966">Cell projection</keyword>
<dbReference type="InterPro" id="IPR052205">
    <property type="entry name" value="FliO/MopB"/>
</dbReference>
<keyword evidence="1 7" id="KW-1003">Cell membrane</keyword>
<evidence type="ECO:0000256" key="7">
    <source>
        <dbReference type="RuleBase" id="RU362064"/>
    </source>
</evidence>
<keyword evidence="8" id="KW-0282">Flagellum</keyword>
<comment type="subcellular location">
    <subcellularLocation>
        <location evidence="7">Cell membrane</location>
    </subcellularLocation>
    <subcellularLocation>
        <location evidence="7">Bacterial flagellum basal body</location>
    </subcellularLocation>
</comment>
<dbReference type="RefSeq" id="WP_213682317.1">
    <property type="nucleotide sequence ID" value="NZ_CP074572.1"/>
</dbReference>
<dbReference type="Pfam" id="PF04347">
    <property type="entry name" value="FliO"/>
    <property type="match status" value="1"/>
</dbReference>
<comment type="similarity">
    <text evidence="6 7">Belongs to the FliO/MopB family.</text>
</comment>